<dbReference type="OrthoDB" id="573701at2"/>
<dbReference type="eggNOG" id="ENOG50337NI">
    <property type="taxonomic scope" value="Bacteria"/>
</dbReference>
<name>F9U5N2_9GAMM</name>
<protein>
    <submittedName>
        <fullName evidence="1">Uncharacterized protein</fullName>
    </submittedName>
</protein>
<evidence type="ECO:0000313" key="1">
    <source>
        <dbReference type="EMBL" id="EGV20455.1"/>
    </source>
</evidence>
<organism evidence="1 2">
    <name type="scientific">Thiocapsa marina 5811</name>
    <dbReference type="NCBI Taxonomy" id="768671"/>
    <lineage>
        <taxon>Bacteria</taxon>
        <taxon>Pseudomonadati</taxon>
        <taxon>Pseudomonadota</taxon>
        <taxon>Gammaproteobacteria</taxon>
        <taxon>Chromatiales</taxon>
        <taxon>Chromatiaceae</taxon>
        <taxon>Thiocapsa</taxon>
    </lineage>
</organism>
<sequence length="280" mass="31086">MGPLPPFQVTVDTKGWLCVLDLRLALARHGPMLALRLAEELRVCLVPRLWSILDNTTHYRLQPRDLLADPFADARTPMPDPASLDQWERARLDLGLPVLRLYWAGERIDESFMPKEVDSQVIQRFERFGLDLEQRLLGTAPDLEPAVPLLGGALDATALAAAMSRYRPLILTLAEPSDEAPALCRLLAACGIDCRKVDSEQSRPLRRQLTPLLARSGALELCWSGLDLAVVHLVAPRAFLSEALDAADPDLETDLGSSSGEGDRFDDVWQDASAFWYRLP</sequence>
<accession>F9U5N2</accession>
<dbReference type="RefSeq" id="WP_007191111.1">
    <property type="nucleotide sequence ID" value="NZ_AFWV01000001.1"/>
</dbReference>
<keyword evidence="2" id="KW-1185">Reference proteome</keyword>
<dbReference type="AlphaFoldDB" id="F9U5N2"/>
<evidence type="ECO:0000313" key="2">
    <source>
        <dbReference type="Proteomes" id="UP000005459"/>
    </source>
</evidence>
<proteinExistence type="predicted"/>
<dbReference type="EMBL" id="AFWV01000001">
    <property type="protein sequence ID" value="EGV20455.1"/>
    <property type="molecule type" value="Genomic_DNA"/>
</dbReference>
<reference evidence="1 2" key="1">
    <citation type="submission" date="2011-06" db="EMBL/GenBank/DDBJ databases">
        <title>The draft genome of Thiocapsa marina 5811.</title>
        <authorList>
            <consortium name="US DOE Joint Genome Institute (JGI-PGF)"/>
            <person name="Lucas S."/>
            <person name="Han J."/>
            <person name="Cheng J.-F."/>
            <person name="Goodwin L."/>
            <person name="Pitluck S."/>
            <person name="Peters L."/>
            <person name="Land M.L."/>
            <person name="Hauser L."/>
            <person name="Vogl K."/>
            <person name="Liu Z."/>
            <person name="Imhoff J."/>
            <person name="Thiel V."/>
            <person name="Frigaard N.-U."/>
            <person name="Bryant D."/>
            <person name="Woyke T.J."/>
        </authorList>
    </citation>
    <scope>NUCLEOTIDE SEQUENCE [LARGE SCALE GENOMIC DNA]</scope>
    <source>
        <strain evidence="1 2">5811</strain>
    </source>
</reference>
<gene>
    <name evidence="1" type="ORF">ThimaDRAFT_0233</name>
</gene>
<dbReference type="Proteomes" id="UP000005459">
    <property type="component" value="Unassembled WGS sequence"/>
</dbReference>
<dbReference type="STRING" id="768671.ThimaDRAFT_0233"/>